<sequence>MWAKLESTFNEKRAGSQFNGLEDLFSIRKKEDESLQSLIHRIDEAMRILKNLRPVDYDLKTQYEELVCMVVMLWCLPTDFDPFCSSLNLIDHFIRSKLEDVFNNENITRTCHLEALPPSDSTQAFVASSSAPGGGKKAKRSRQ</sequence>
<feature type="compositionally biased region" description="Polar residues" evidence="1">
    <location>
        <begin position="121"/>
        <end position="131"/>
    </location>
</feature>
<evidence type="ECO:0000313" key="2">
    <source>
        <dbReference type="EMBL" id="THH14601.1"/>
    </source>
</evidence>
<dbReference type="Pfam" id="PF14223">
    <property type="entry name" value="Retrotran_gag_2"/>
    <property type="match status" value="1"/>
</dbReference>
<evidence type="ECO:0000313" key="3">
    <source>
        <dbReference type="Proteomes" id="UP000310158"/>
    </source>
</evidence>
<proteinExistence type="predicted"/>
<dbReference type="AlphaFoldDB" id="A0A4S4LSL3"/>
<keyword evidence="3" id="KW-1185">Reference proteome</keyword>
<organism evidence="2 3">
    <name type="scientific">Bondarzewia mesenterica</name>
    <dbReference type="NCBI Taxonomy" id="1095465"/>
    <lineage>
        <taxon>Eukaryota</taxon>
        <taxon>Fungi</taxon>
        <taxon>Dikarya</taxon>
        <taxon>Basidiomycota</taxon>
        <taxon>Agaricomycotina</taxon>
        <taxon>Agaricomycetes</taxon>
        <taxon>Russulales</taxon>
        <taxon>Bondarzewiaceae</taxon>
        <taxon>Bondarzewia</taxon>
    </lineage>
</organism>
<comment type="caution">
    <text evidence="2">The sequence shown here is derived from an EMBL/GenBank/DDBJ whole genome shotgun (WGS) entry which is preliminary data.</text>
</comment>
<reference evidence="2 3" key="1">
    <citation type="submission" date="2019-02" db="EMBL/GenBank/DDBJ databases">
        <title>Genome sequencing of the rare red list fungi Bondarzewia mesenterica.</title>
        <authorList>
            <person name="Buettner E."/>
            <person name="Kellner H."/>
        </authorList>
    </citation>
    <scope>NUCLEOTIDE SEQUENCE [LARGE SCALE GENOMIC DNA]</scope>
    <source>
        <strain evidence="2 3">DSM 108281</strain>
    </source>
</reference>
<dbReference type="EMBL" id="SGPL01000264">
    <property type="protein sequence ID" value="THH14601.1"/>
    <property type="molecule type" value="Genomic_DNA"/>
</dbReference>
<accession>A0A4S4LSL3</accession>
<feature type="region of interest" description="Disordered" evidence="1">
    <location>
        <begin position="121"/>
        <end position="143"/>
    </location>
</feature>
<protein>
    <submittedName>
        <fullName evidence="2">Uncharacterized protein</fullName>
    </submittedName>
</protein>
<dbReference type="OrthoDB" id="3223501at2759"/>
<name>A0A4S4LSL3_9AGAM</name>
<gene>
    <name evidence="2" type="ORF">EW146_g5751</name>
</gene>
<evidence type="ECO:0000256" key="1">
    <source>
        <dbReference type="SAM" id="MobiDB-lite"/>
    </source>
</evidence>
<dbReference type="Proteomes" id="UP000310158">
    <property type="component" value="Unassembled WGS sequence"/>
</dbReference>